<dbReference type="RefSeq" id="WP_177242802.1">
    <property type="nucleotide sequence ID" value="NZ_FOKG01000020.1"/>
</dbReference>
<evidence type="ECO:0000313" key="9">
    <source>
        <dbReference type="Proteomes" id="UP000243799"/>
    </source>
</evidence>
<feature type="domain" description="CobQ/CobB/MinD/ParA nucleotide binding" evidence="7">
    <location>
        <begin position="37"/>
        <end position="261"/>
    </location>
</feature>
<keyword evidence="6" id="KW-0067">ATP-binding</keyword>
<evidence type="ECO:0000256" key="1">
    <source>
        <dbReference type="ARBA" id="ARBA00001966"/>
    </source>
</evidence>
<keyword evidence="5" id="KW-0547">Nucleotide-binding</keyword>
<dbReference type="GO" id="GO:0051782">
    <property type="term" value="P:negative regulation of cell division"/>
    <property type="evidence" value="ECO:0007669"/>
    <property type="project" value="TreeGrafter"/>
</dbReference>
<evidence type="ECO:0000256" key="5">
    <source>
        <dbReference type="ARBA" id="ARBA00022741"/>
    </source>
</evidence>
<dbReference type="Pfam" id="PF01656">
    <property type="entry name" value="CbiA"/>
    <property type="match status" value="1"/>
</dbReference>
<comment type="cofactor">
    <cofactor evidence="1">
        <name>[4Fe-4S] cluster</name>
        <dbReference type="ChEBI" id="CHEBI:49883"/>
    </cofactor>
</comment>
<gene>
    <name evidence="8" type="ORF">SAMN05216266_12084</name>
</gene>
<dbReference type="InterPro" id="IPR000392">
    <property type="entry name" value="NifH/frxC"/>
</dbReference>
<evidence type="ECO:0000259" key="7">
    <source>
        <dbReference type="Pfam" id="PF01656"/>
    </source>
</evidence>
<accession>A0A1I1C2S9</accession>
<evidence type="ECO:0000256" key="6">
    <source>
        <dbReference type="ARBA" id="ARBA00022840"/>
    </source>
</evidence>
<evidence type="ECO:0000313" key="8">
    <source>
        <dbReference type="EMBL" id="SFB56975.1"/>
    </source>
</evidence>
<dbReference type="GO" id="GO:0005829">
    <property type="term" value="C:cytosol"/>
    <property type="evidence" value="ECO:0007669"/>
    <property type="project" value="TreeGrafter"/>
</dbReference>
<organism evidence="8 9">
    <name type="scientific">Amycolatopsis marina</name>
    <dbReference type="NCBI Taxonomy" id="490629"/>
    <lineage>
        <taxon>Bacteria</taxon>
        <taxon>Bacillati</taxon>
        <taxon>Actinomycetota</taxon>
        <taxon>Actinomycetes</taxon>
        <taxon>Pseudonocardiales</taxon>
        <taxon>Pseudonocardiaceae</taxon>
        <taxon>Amycolatopsis</taxon>
    </lineage>
</organism>
<keyword evidence="4" id="KW-0479">Metal-binding</keyword>
<dbReference type="GO" id="GO:0005524">
    <property type="term" value="F:ATP binding"/>
    <property type="evidence" value="ECO:0007669"/>
    <property type="project" value="UniProtKB-KW"/>
</dbReference>
<dbReference type="AlphaFoldDB" id="A0A1I1C2S9"/>
<comment type="similarity">
    <text evidence="3">Belongs to the NifH/BchL/ChlL family.</text>
</comment>
<dbReference type="PANTHER" id="PTHR43384:SF6">
    <property type="entry name" value="SEPTUM SITE-DETERMINING PROTEIN MIND HOMOLOG, CHLOROPLASTIC"/>
    <property type="match status" value="1"/>
</dbReference>
<proteinExistence type="inferred from homology"/>
<evidence type="ECO:0000256" key="2">
    <source>
        <dbReference type="ARBA" id="ARBA00002234"/>
    </source>
</evidence>
<dbReference type="GO" id="GO:0016887">
    <property type="term" value="F:ATP hydrolysis activity"/>
    <property type="evidence" value="ECO:0007669"/>
    <property type="project" value="TreeGrafter"/>
</dbReference>
<dbReference type="STRING" id="490629.SAMN05216266_12084"/>
<dbReference type="Gene3D" id="3.40.50.300">
    <property type="entry name" value="P-loop containing nucleotide triphosphate hydrolases"/>
    <property type="match status" value="1"/>
</dbReference>
<dbReference type="GO" id="GO:0016491">
    <property type="term" value="F:oxidoreductase activity"/>
    <property type="evidence" value="ECO:0007669"/>
    <property type="project" value="InterPro"/>
</dbReference>
<dbReference type="PROSITE" id="PS51026">
    <property type="entry name" value="NIFH_FRXC_3"/>
    <property type="match status" value="1"/>
</dbReference>
<dbReference type="InterPro" id="IPR027417">
    <property type="entry name" value="P-loop_NTPase"/>
</dbReference>
<dbReference type="InterPro" id="IPR002586">
    <property type="entry name" value="CobQ/CobB/MinD/ParA_Nub-bd_dom"/>
</dbReference>
<dbReference type="SUPFAM" id="SSF52540">
    <property type="entry name" value="P-loop containing nucleoside triphosphate hydrolases"/>
    <property type="match status" value="1"/>
</dbReference>
<dbReference type="Proteomes" id="UP000243799">
    <property type="component" value="Unassembled WGS sequence"/>
</dbReference>
<dbReference type="InterPro" id="IPR050625">
    <property type="entry name" value="ParA/MinD_ATPase"/>
</dbReference>
<evidence type="ECO:0000256" key="3">
    <source>
        <dbReference type="ARBA" id="ARBA00005504"/>
    </source>
</evidence>
<keyword evidence="9" id="KW-1185">Reference proteome</keyword>
<dbReference type="PANTHER" id="PTHR43384">
    <property type="entry name" value="SEPTUM SITE-DETERMINING PROTEIN MIND HOMOLOG, CHLOROPLASTIC-RELATED"/>
    <property type="match status" value="1"/>
</dbReference>
<reference evidence="9" key="1">
    <citation type="submission" date="2016-10" db="EMBL/GenBank/DDBJ databases">
        <authorList>
            <person name="Varghese N."/>
            <person name="Submissions S."/>
        </authorList>
    </citation>
    <scope>NUCLEOTIDE SEQUENCE [LARGE SCALE GENOMIC DNA]</scope>
    <source>
        <strain evidence="9">CGMCC 4.3568</strain>
    </source>
</reference>
<protein>
    <submittedName>
        <fullName evidence="8">CO dehydrogenase nickel-insertion accessory protein CooC1</fullName>
    </submittedName>
</protein>
<name>A0A1I1C2S9_9PSEU</name>
<dbReference type="EMBL" id="FOKG01000020">
    <property type="protein sequence ID" value="SFB56975.1"/>
    <property type="molecule type" value="Genomic_DNA"/>
</dbReference>
<comment type="function">
    <text evidence="2">The key enzymatic reactions in nitrogen fixation are catalyzed by the nitrogenase complex, which has 2 components: the iron protein and the molybdenum-iron protein.</text>
</comment>
<evidence type="ECO:0000256" key="4">
    <source>
        <dbReference type="ARBA" id="ARBA00022723"/>
    </source>
</evidence>
<sequence length="293" mass="31174">MCVELLEGAEAPRLDCDASRHETVRDGVIAIRLALIGKGGAGKSALAGTLARILARRGERVLAVDCDPMPGLSLSLGLGVVDVRIPDDATEERPEGEDGPRYRLRRGLSAERAVEMYAVPGPDGVRYLQFGKLRERTPQLMRAQFAFRQILDELSSSERTVVGDLAGGTRQPFFGWGRYAELLIVVVEPTAKGVLSARRLARLASLTAGQERPGGQRVAAVVTKAGAPDDAALVTERTGLEVLAAVPWDRAVCDAERYGISVLDHAPGSPAVAAITALADRLAEHRPALASLS</sequence>
<dbReference type="GO" id="GO:0046872">
    <property type="term" value="F:metal ion binding"/>
    <property type="evidence" value="ECO:0007669"/>
    <property type="project" value="UniProtKB-KW"/>
</dbReference>
<dbReference type="GO" id="GO:0009898">
    <property type="term" value="C:cytoplasmic side of plasma membrane"/>
    <property type="evidence" value="ECO:0007669"/>
    <property type="project" value="TreeGrafter"/>
</dbReference>